<dbReference type="RefSeq" id="WP_338255231.1">
    <property type="nucleotide sequence ID" value="NZ_BSRI01000002.1"/>
</dbReference>
<sequence length="130" mass="15212">MAHYFTRAEAEALLPAILPILKRIQQARQRIQWLEEELMTVQARAMHNGHHLQQHSLQLQEKAVQAADSLREAVLELQRYDCELKDPDSGLIDFLSLRDGKEIYLCWRLDEERILFWHPIEGGFAGRQPL</sequence>
<dbReference type="Proteomes" id="UP001344906">
    <property type="component" value="Unassembled WGS sequence"/>
</dbReference>
<evidence type="ECO:0000313" key="2">
    <source>
        <dbReference type="Proteomes" id="UP001344906"/>
    </source>
</evidence>
<organism evidence="1 2">
    <name type="scientific">Dictyobacter halimunensis</name>
    <dbReference type="NCBI Taxonomy" id="3026934"/>
    <lineage>
        <taxon>Bacteria</taxon>
        <taxon>Bacillati</taxon>
        <taxon>Chloroflexota</taxon>
        <taxon>Ktedonobacteria</taxon>
        <taxon>Ktedonobacterales</taxon>
        <taxon>Dictyobacteraceae</taxon>
        <taxon>Dictyobacter</taxon>
    </lineage>
</organism>
<protein>
    <recommendedName>
        <fullName evidence="3">DUF2203 domain-containing protein</fullName>
    </recommendedName>
</protein>
<evidence type="ECO:0008006" key="3">
    <source>
        <dbReference type="Google" id="ProtNLM"/>
    </source>
</evidence>
<gene>
    <name evidence="1" type="ORF">KDH_56770</name>
</gene>
<proteinExistence type="predicted"/>
<name>A0ABQ6G208_9CHLR</name>
<dbReference type="EMBL" id="BSRI01000002">
    <property type="protein sequence ID" value="GLV58849.1"/>
    <property type="molecule type" value="Genomic_DNA"/>
</dbReference>
<dbReference type="InterPro" id="IPR018699">
    <property type="entry name" value="DUF2203"/>
</dbReference>
<reference evidence="1 2" key="1">
    <citation type="submission" date="2023-02" db="EMBL/GenBank/DDBJ databases">
        <title>Dictyobacter halimunensis sp. nov., a new member of the class Ktedonobacteria from forest soil in a geothermal area.</title>
        <authorList>
            <person name="Rachmania M.K."/>
            <person name="Ningsih F."/>
            <person name="Sakai Y."/>
            <person name="Yabe S."/>
            <person name="Yokota A."/>
            <person name="Sjamsuridzal W."/>
        </authorList>
    </citation>
    <scope>NUCLEOTIDE SEQUENCE [LARGE SCALE GENOMIC DNA]</scope>
    <source>
        <strain evidence="1 2">S3.2.2.5</strain>
    </source>
</reference>
<accession>A0ABQ6G208</accession>
<keyword evidence="2" id="KW-1185">Reference proteome</keyword>
<dbReference type="PIRSF" id="PIRSF016498">
    <property type="entry name" value="UCP016498"/>
    <property type="match status" value="1"/>
</dbReference>
<evidence type="ECO:0000313" key="1">
    <source>
        <dbReference type="EMBL" id="GLV58849.1"/>
    </source>
</evidence>
<dbReference type="Pfam" id="PF09969">
    <property type="entry name" value="DUF2203"/>
    <property type="match status" value="1"/>
</dbReference>
<comment type="caution">
    <text evidence="1">The sequence shown here is derived from an EMBL/GenBank/DDBJ whole genome shotgun (WGS) entry which is preliminary data.</text>
</comment>